<comment type="function">
    <text evidence="5">Catalyzes the phosphorylation of the 3'-hydroxyl group of dephosphocoenzyme A to form coenzyme A.</text>
</comment>
<keyword evidence="8" id="KW-1185">Reference proteome</keyword>
<comment type="pathway">
    <text evidence="5">Cofactor biosynthesis; coenzyme A biosynthesis; CoA from (R)-pantothenate: step 5/5.</text>
</comment>
<dbReference type="GO" id="GO:0005524">
    <property type="term" value="F:ATP binding"/>
    <property type="evidence" value="ECO:0007669"/>
    <property type="project" value="UniProtKB-UniRule"/>
</dbReference>
<dbReference type="OrthoDB" id="9812943at2"/>
<accession>A0A3E1EYM5</accession>
<evidence type="ECO:0000256" key="3">
    <source>
        <dbReference type="ARBA" id="ARBA00022840"/>
    </source>
</evidence>
<feature type="binding site" evidence="5">
    <location>
        <begin position="13"/>
        <end position="18"/>
    </location>
    <ligand>
        <name>ATP</name>
        <dbReference type="ChEBI" id="CHEBI:30616"/>
    </ligand>
</feature>
<dbReference type="EMBL" id="QURB01000003">
    <property type="protein sequence ID" value="RFC54652.1"/>
    <property type="molecule type" value="Genomic_DNA"/>
</dbReference>
<organism evidence="7 8">
    <name type="scientific">Brumimicrobium aurantiacum</name>
    <dbReference type="NCBI Taxonomy" id="1737063"/>
    <lineage>
        <taxon>Bacteria</taxon>
        <taxon>Pseudomonadati</taxon>
        <taxon>Bacteroidota</taxon>
        <taxon>Flavobacteriia</taxon>
        <taxon>Flavobacteriales</taxon>
        <taxon>Crocinitomicaceae</taxon>
        <taxon>Brumimicrobium</taxon>
    </lineage>
</organism>
<dbReference type="PROSITE" id="PS51219">
    <property type="entry name" value="DPCK"/>
    <property type="match status" value="1"/>
</dbReference>
<dbReference type="EC" id="2.7.1.24" evidence="5 6"/>
<gene>
    <name evidence="5" type="primary">coaE</name>
    <name evidence="7" type="ORF">DXU93_06595</name>
</gene>
<protein>
    <recommendedName>
        <fullName evidence="5 6">Dephospho-CoA kinase</fullName>
        <ecNumber evidence="5 6">2.7.1.24</ecNumber>
    </recommendedName>
    <alternativeName>
        <fullName evidence="5">Dephosphocoenzyme A kinase</fullName>
    </alternativeName>
</protein>
<dbReference type="InterPro" id="IPR027417">
    <property type="entry name" value="P-loop_NTPase"/>
</dbReference>
<evidence type="ECO:0000256" key="4">
    <source>
        <dbReference type="ARBA" id="ARBA00022993"/>
    </source>
</evidence>
<proteinExistence type="inferred from homology"/>
<keyword evidence="2 5" id="KW-0547">Nucleotide-binding</keyword>
<keyword evidence="5 7" id="KW-0808">Transferase</keyword>
<evidence type="ECO:0000256" key="2">
    <source>
        <dbReference type="ARBA" id="ARBA00022741"/>
    </source>
</evidence>
<dbReference type="PANTHER" id="PTHR10695:SF46">
    <property type="entry name" value="BIFUNCTIONAL COENZYME A SYNTHASE-RELATED"/>
    <property type="match status" value="1"/>
</dbReference>
<dbReference type="AlphaFoldDB" id="A0A3E1EYM5"/>
<evidence type="ECO:0000256" key="5">
    <source>
        <dbReference type="HAMAP-Rule" id="MF_00376"/>
    </source>
</evidence>
<dbReference type="Pfam" id="PF01121">
    <property type="entry name" value="CoaE"/>
    <property type="match status" value="1"/>
</dbReference>
<keyword evidence="5" id="KW-0963">Cytoplasm</keyword>
<evidence type="ECO:0000313" key="7">
    <source>
        <dbReference type="EMBL" id="RFC54652.1"/>
    </source>
</evidence>
<dbReference type="GO" id="GO:0005737">
    <property type="term" value="C:cytoplasm"/>
    <property type="evidence" value="ECO:0007669"/>
    <property type="project" value="UniProtKB-SubCell"/>
</dbReference>
<dbReference type="Gene3D" id="3.40.50.300">
    <property type="entry name" value="P-loop containing nucleotide triphosphate hydrolases"/>
    <property type="match status" value="1"/>
</dbReference>
<evidence type="ECO:0000256" key="1">
    <source>
        <dbReference type="ARBA" id="ARBA00009018"/>
    </source>
</evidence>
<dbReference type="CDD" id="cd02022">
    <property type="entry name" value="DPCK"/>
    <property type="match status" value="1"/>
</dbReference>
<dbReference type="HAMAP" id="MF_00376">
    <property type="entry name" value="Dephospho_CoA_kinase"/>
    <property type="match status" value="1"/>
</dbReference>
<dbReference type="InterPro" id="IPR001977">
    <property type="entry name" value="Depp_CoAkinase"/>
</dbReference>
<comment type="catalytic activity">
    <reaction evidence="5">
        <text>3'-dephospho-CoA + ATP = ADP + CoA + H(+)</text>
        <dbReference type="Rhea" id="RHEA:18245"/>
        <dbReference type="ChEBI" id="CHEBI:15378"/>
        <dbReference type="ChEBI" id="CHEBI:30616"/>
        <dbReference type="ChEBI" id="CHEBI:57287"/>
        <dbReference type="ChEBI" id="CHEBI:57328"/>
        <dbReference type="ChEBI" id="CHEBI:456216"/>
        <dbReference type="EC" id="2.7.1.24"/>
    </reaction>
</comment>
<keyword evidence="3 5" id="KW-0067">ATP-binding</keyword>
<dbReference type="UniPathway" id="UPA00241">
    <property type="reaction ID" value="UER00356"/>
</dbReference>
<keyword evidence="5 7" id="KW-0418">Kinase</keyword>
<name>A0A3E1EYM5_9FLAO</name>
<dbReference type="PANTHER" id="PTHR10695">
    <property type="entry name" value="DEPHOSPHO-COA KINASE-RELATED"/>
    <property type="match status" value="1"/>
</dbReference>
<comment type="subcellular location">
    <subcellularLocation>
        <location evidence="5">Cytoplasm</location>
    </subcellularLocation>
</comment>
<dbReference type="Proteomes" id="UP000257127">
    <property type="component" value="Unassembled WGS sequence"/>
</dbReference>
<keyword evidence="4 5" id="KW-0173">Coenzyme A biosynthesis</keyword>
<dbReference type="NCBIfam" id="TIGR00152">
    <property type="entry name" value="dephospho-CoA kinase"/>
    <property type="match status" value="1"/>
</dbReference>
<dbReference type="RefSeq" id="WP_116880486.1">
    <property type="nucleotide sequence ID" value="NZ_QURB01000003.1"/>
</dbReference>
<dbReference type="SUPFAM" id="SSF52540">
    <property type="entry name" value="P-loop containing nucleoside triphosphate hydrolases"/>
    <property type="match status" value="1"/>
</dbReference>
<comment type="caution">
    <text evidence="7">The sequence shown here is derived from an EMBL/GenBank/DDBJ whole genome shotgun (WGS) entry which is preliminary data.</text>
</comment>
<reference evidence="7 8" key="1">
    <citation type="submission" date="2018-08" db="EMBL/GenBank/DDBJ databases">
        <title>The draft genome squence of Brumimicrobium sp. N62.</title>
        <authorList>
            <person name="Du Z.-J."/>
            <person name="Luo H.-R."/>
        </authorList>
    </citation>
    <scope>NUCLEOTIDE SEQUENCE [LARGE SCALE GENOMIC DNA]</scope>
    <source>
        <strain evidence="7 8">N62</strain>
    </source>
</reference>
<evidence type="ECO:0000313" key="8">
    <source>
        <dbReference type="Proteomes" id="UP000257127"/>
    </source>
</evidence>
<sequence>MTVKKIGLTGGIGSGKSIISKVLQTMNIPVFNSDYEAKCLMSQNKHIQGQIINIFGDKAYIEGELNRPYLASKIFNDQRLKSKLNNIIHPAVRQAYEEWSKSQTSGFAFNEAAILFETGAYKNFDATVLVTAPEAIRINRVLQRDRSTREEIKQRMNNQWSDEKKKELANFIINNDDKTLVVPQVLEMLSKLK</sequence>
<dbReference type="GO" id="GO:0004140">
    <property type="term" value="F:dephospho-CoA kinase activity"/>
    <property type="evidence" value="ECO:0007669"/>
    <property type="project" value="UniProtKB-UniRule"/>
</dbReference>
<evidence type="ECO:0000256" key="6">
    <source>
        <dbReference type="NCBIfam" id="TIGR00152"/>
    </source>
</evidence>
<comment type="similarity">
    <text evidence="1 5">Belongs to the CoaE family.</text>
</comment>
<dbReference type="GO" id="GO:0015937">
    <property type="term" value="P:coenzyme A biosynthetic process"/>
    <property type="evidence" value="ECO:0007669"/>
    <property type="project" value="UniProtKB-UniRule"/>
</dbReference>